<feature type="transmembrane region" description="Helical" evidence="1">
    <location>
        <begin position="200"/>
        <end position="223"/>
    </location>
</feature>
<gene>
    <name evidence="3" type="ORF">APQ99_01073</name>
    <name evidence="2" type="ORF">HBSAL_03960</name>
</gene>
<evidence type="ECO:0000313" key="5">
    <source>
        <dbReference type="Proteomes" id="UP000323075"/>
    </source>
</evidence>
<reference evidence="2 4" key="1">
    <citation type="journal article" date="2019" name="Microbiol. Resour. Announc.">
        <title>The Genome Sequence of the Halobacterium salinarum Type Strain Is Closely Related to That of Laboratory Strains NRC-1 and R1.</title>
        <authorList>
            <person name="Pfeiffer F."/>
            <person name="Marchfelder A."/>
            <person name="Habermann B."/>
            <person name="Dyall-Smith M.L."/>
        </authorList>
    </citation>
    <scope>NUCLEOTIDE SEQUENCE [LARGE SCALE GENOMIC DNA]</scope>
    <source>
        <strain evidence="2">91-R6</strain>
        <strain evidence="4">ATCC 33171 / DSM 3754 / JCM 8978 / NBRC 102687 / NCIMB 764 / 91-R6</strain>
    </source>
</reference>
<evidence type="ECO:0000313" key="3">
    <source>
        <dbReference type="EMBL" id="TYO76436.1"/>
    </source>
</evidence>
<reference evidence="2" key="3">
    <citation type="journal article" name="MicrobiologyOpen">
        <title>Whole-genome comparison between the type strain of Halobacterium salinarum (DSM 3754(T)) and the laboratory strains R1 and NRC-1.</title>
        <authorList>
            <person name="Pfeiffer F."/>
            <person name="Losensky G."/>
            <person name="Marchfelder A."/>
            <person name="Habermann B."/>
            <person name="Dyall-Smith M."/>
        </authorList>
    </citation>
    <scope>NUCLEOTIDE SEQUENCE</scope>
    <source>
        <strain evidence="2">91-R6</strain>
    </source>
</reference>
<keyword evidence="1" id="KW-1133">Transmembrane helix</keyword>
<evidence type="ECO:0008006" key="6">
    <source>
        <dbReference type="Google" id="ProtNLM"/>
    </source>
</evidence>
<organism evidence="2 4">
    <name type="scientific">Halobacterium salinarum (strain ATCC 33171 / DSM 3754 / JCM 8978 / NBRC 102687 / NCIMB 764 / 91-R6)</name>
    <dbReference type="NCBI Taxonomy" id="2597657"/>
    <lineage>
        <taxon>Archaea</taxon>
        <taxon>Methanobacteriati</taxon>
        <taxon>Methanobacteriota</taxon>
        <taxon>Stenosarchaea group</taxon>
        <taxon>Halobacteria</taxon>
        <taxon>Halobacteriales</taxon>
        <taxon>Halobacteriaceae</taxon>
        <taxon>Halobacterium</taxon>
    </lineage>
</organism>
<dbReference type="EMBL" id="VRYN01000002">
    <property type="protein sequence ID" value="TYO76436.1"/>
    <property type="molecule type" value="Genomic_DNA"/>
</dbReference>
<dbReference type="Proteomes" id="UP000296216">
    <property type="component" value="Chromosome"/>
</dbReference>
<evidence type="ECO:0000313" key="2">
    <source>
        <dbReference type="EMBL" id="QCC44516.1"/>
    </source>
</evidence>
<accession>A0A4D6GTP5</accession>
<evidence type="ECO:0000313" key="4">
    <source>
        <dbReference type="Proteomes" id="UP000296216"/>
    </source>
</evidence>
<dbReference type="Pfam" id="PF19119">
    <property type="entry name" value="DUF5803"/>
    <property type="match status" value="1"/>
</dbReference>
<dbReference type="AlphaFoldDB" id="A0A4D6GTP5"/>
<name>A0A4D6GTP5_HALS9</name>
<evidence type="ECO:0000256" key="1">
    <source>
        <dbReference type="SAM" id="Phobius"/>
    </source>
</evidence>
<dbReference type="GeneID" id="68693614"/>
<dbReference type="RefSeq" id="WP_010902529.1">
    <property type="nucleotide sequence ID" value="NZ_VRYN01000002.1"/>
</dbReference>
<dbReference type="Proteomes" id="UP000323075">
    <property type="component" value="Unassembled WGS sequence"/>
</dbReference>
<dbReference type="PROSITE" id="PS51257">
    <property type="entry name" value="PROKAR_LIPOPROTEIN"/>
    <property type="match status" value="1"/>
</dbReference>
<dbReference type="EMBL" id="CP038631">
    <property type="protein sequence ID" value="QCC44516.1"/>
    <property type="molecule type" value="Genomic_DNA"/>
</dbReference>
<reference evidence="3 5" key="2">
    <citation type="submission" date="2019-07" db="EMBL/GenBank/DDBJ databases">
        <title>Genomic Encyclopedia of Archaeal and Bacterial Type Strains, Phase II (KMG-II): from individual species to whole genera.</title>
        <authorList>
            <person name="Goeker M."/>
        </authorList>
    </citation>
    <scope>NUCLEOTIDE SEQUENCE [LARGE SCALE GENOMIC DNA]</scope>
    <source>
        <strain evidence="3 5">DSM 3754</strain>
    </source>
</reference>
<protein>
    <recommendedName>
        <fullName evidence="6">Lipoprotein</fullName>
    </recommendedName>
</protein>
<keyword evidence="1" id="KW-0472">Membrane</keyword>
<proteinExistence type="predicted"/>
<sequence length="241" mass="25349">MRALWVALAVAALAVTAGCAGFGGPQSAATPSDEQLAQNATYEWSHTAPVAVNMSRDTYTVVASVTDRQNVTIGRPAGRGDAAPTDISAVAFRHPNGTVVGSDAINVSTTDSALVATFPATNGTFAYTAPADGSQTVIPVVVNGSHSVTLPRGMRASLPIISSVQPGGYDRRIDDDRVRLAWDSVPADRIRISYYSQRNAMLFAGLAVLLGLVGAGGVIYYRLQIRQLESERVASEVDLEK</sequence>
<keyword evidence="1" id="KW-0812">Transmembrane</keyword>
<dbReference type="InterPro" id="IPR043826">
    <property type="entry name" value="DUF5803"/>
</dbReference>